<dbReference type="Pfam" id="PF10898">
    <property type="entry name" value="DUF2716"/>
    <property type="match status" value="1"/>
</dbReference>
<evidence type="ECO:0000313" key="2">
    <source>
        <dbReference type="Proteomes" id="UP000003412"/>
    </source>
</evidence>
<dbReference type="Proteomes" id="UP000003412">
    <property type="component" value="Chromosome"/>
</dbReference>
<organism evidence="1 2">
    <name type="scientific">Listeria marthii FSL S4-120</name>
    <dbReference type="NCBI Taxonomy" id="702457"/>
    <lineage>
        <taxon>Bacteria</taxon>
        <taxon>Bacillati</taxon>
        <taxon>Bacillota</taxon>
        <taxon>Bacilli</taxon>
        <taxon>Bacillales</taxon>
        <taxon>Listeriaceae</taxon>
        <taxon>Listeria</taxon>
    </lineage>
</organism>
<sequence>MGMTVIKDSKADILWKKIRDLYDFKNYSHKAISPSNLKYKTYSLKNINIMTFSYNADGEVSEEYKYNADKLKKLFASYFKNGMYVLDWQHDCFEVDSYEFFSVLNEEADGIWMPSFLPEADTVFFLSKDLMEGWITDFNNGSIIVVGEDFIGKVDSLEFDFLD</sequence>
<evidence type="ECO:0000313" key="1">
    <source>
        <dbReference type="EMBL" id="EFR88755.1"/>
    </source>
</evidence>
<dbReference type="EMBL" id="ADXF01000330">
    <property type="protein sequence ID" value="EFR88755.1"/>
    <property type="molecule type" value="Genomic_DNA"/>
</dbReference>
<accession>A0ABN0BZY0</accession>
<comment type="caution">
    <text evidence="1">The sequence shown here is derived from an EMBL/GenBank/DDBJ whole genome shotgun (WGS) entry which is preliminary data.</text>
</comment>
<protein>
    <submittedName>
        <fullName evidence="1">Uncharacterized protein</fullName>
    </submittedName>
</protein>
<keyword evidence="2" id="KW-1185">Reference proteome</keyword>
<reference evidence="1 2" key="1">
    <citation type="journal article" date="2010" name="Microbiol. Resour. Announc.">
        <title>Comparative genomics of the bacterial genus Listeria: Genome evolution is characterized by limited gene acquisition and limited gene loss.</title>
        <authorList>
            <person name="den Bakker H.C."/>
            <person name="Cummings C.A."/>
            <person name="Ferreira V."/>
            <person name="Vatta P."/>
            <person name="Orsi R.H."/>
            <person name="Degoricija L."/>
            <person name="Barker M."/>
            <person name="Petrauskene O."/>
            <person name="Furtado M.R."/>
            <person name="Wiedmann M."/>
        </authorList>
    </citation>
    <scope>NUCLEOTIDE SEQUENCE [LARGE SCALE GENOMIC DNA]</scope>
    <source>
        <strain evidence="1 2">FSL S4-120</strain>
    </source>
</reference>
<proteinExistence type="predicted"/>
<name>A0ABN0BZY0_9LIST</name>
<gene>
    <name evidence="1" type="ORF">NT05LM_0632</name>
</gene>
<dbReference type="InterPro" id="IPR020323">
    <property type="entry name" value="DUF2716"/>
</dbReference>